<accession>A0A0U4W1Q5</accession>
<dbReference type="InterPro" id="IPR036390">
    <property type="entry name" value="WH_DNA-bd_sf"/>
</dbReference>
<keyword evidence="2" id="KW-0805">Transcription regulation</keyword>
<dbReference type="OrthoDB" id="9813056at2"/>
<gene>
    <name evidence="6" type="ORF">APT59_05750</name>
</gene>
<dbReference type="CDD" id="cd08474">
    <property type="entry name" value="PBP2_CrgA_like_5"/>
    <property type="match status" value="1"/>
</dbReference>
<dbReference type="AlphaFoldDB" id="A0A0U4W1Q5"/>
<dbReference type="Gene3D" id="1.10.10.10">
    <property type="entry name" value="Winged helix-like DNA-binding domain superfamily/Winged helix DNA-binding domain"/>
    <property type="match status" value="1"/>
</dbReference>
<dbReference type="InterPro" id="IPR036388">
    <property type="entry name" value="WH-like_DNA-bd_sf"/>
</dbReference>
<dbReference type="GO" id="GO:0003700">
    <property type="term" value="F:DNA-binding transcription factor activity"/>
    <property type="evidence" value="ECO:0007669"/>
    <property type="project" value="InterPro"/>
</dbReference>
<dbReference type="PANTHER" id="PTHR30537:SF5">
    <property type="entry name" value="HTH-TYPE TRANSCRIPTIONAL ACTIVATOR TTDR-RELATED"/>
    <property type="match status" value="1"/>
</dbReference>
<feature type="domain" description="HTH lysR-type" evidence="5">
    <location>
        <begin position="1"/>
        <end position="58"/>
    </location>
</feature>
<evidence type="ECO:0000256" key="3">
    <source>
        <dbReference type="ARBA" id="ARBA00023125"/>
    </source>
</evidence>
<protein>
    <submittedName>
        <fullName evidence="6">LysR family transcriptional regulator</fullName>
    </submittedName>
</protein>
<evidence type="ECO:0000256" key="2">
    <source>
        <dbReference type="ARBA" id="ARBA00023015"/>
    </source>
</evidence>
<keyword evidence="3" id="KW-0238">DNA-binding</keyword>
<dbReference type="GO" id="GO:0003677">
    <property type="term" value="F:DNA binding"/>
    <property type="evidence" value="ECO:0007669"/>
    <property type="project" value="UniProtKB-KW"/>
</dbReference>
<dbReference type="FunFam" id="1.10.10.10:FF:000001">
    <property type="entry name" value="LysR family transcriptional regulator"/>
    <property type="match status" value="1"/>
</dbReference>
<evidence type="ECO:0000313" key="7">
    <source>
        <dbReference type="Proteomes" id="UP000064137"/>
    </source>
</evidence>
<dbReference type="PANTHER" id="PTHR30537">
    <property type="entry name" value="HTH-TYPE TRANSCRIPTIONAL REGULATOR"/>
    <property type="match status" value="1"/>
</dbReference>
<dbReference type="Proteomes" id="UP000064137">
    <property type="component" value="Chromosome"/>
</dbReference>
<dbReference type="KEGG" id="por:APT59_05750"/>
<dbReference type="Pfam" id="PF03466">
    <property type="entry name" value="LysR_substrate"/>
    <property type="match status" value="1"/>
</dbReference>
<proteinExistence type="inferred from homology"/>
<dbReference type="RefSeq" id="WP_059313981.1">
    <property type="nucleotide sequence ID" value="NZ_CP013987.1"/>
</dbReference>
<reference evidence="6 7" key="1">
    <citation type="submission" date="2016-01" db="EMBL/GenBank/DDBJ databases">
        <title>Annotation of Pseudomonas oryzihabitans USDA-ARS-USMARC-56511.</title>
        <authorList>
            <person name="Harhay G.P."/>
            <person name="Harhay D.M."/>
            <person name="Smith T.P.L."/>
            <person name="Bono J.L."/>
            <person name="Heaton M.P."/>
            <person name="Clawson M.L."/>
            <person name="Chitko-Mckown C.G."/>
            <person name="Capik S.F."/>
            <person name="DeDonder K.D."/>
            <person name="Apley M.D."/>
            <person name="Lubbers B.V."/>
            <person name="White B.J."/>
            <person name="Larson R.L."/>
        </authorList>
    </citation>
    <scope>NUCLEOTIDE SEQUENCE [LARGE SCALE GENOMIC DNA]</scope>
    <source>
        <strain evidence="6 7">USDA-ARS-USMARC-56511</strain>
    </source>
</reference>
<dbReference type="InterPro" id="IPR058163">
    <property type="entry name" value="LysR-type_TF_proteobact-type"/>
</dbReference>
<evidence type="ECO:0000256" key="4">
    <source>
        <dbReference type="ARBA" id="ARBA00023163"/>
    </source>
</evidence>
<dbReference type="InterPro" id="IPR000847">
    <property type="entry name" value="LysR_HTH_N"/>
</dbReference>
<organism evidence="6 7">
    <name type="scientific">Pseudomonas oryzihabitans</name>
    <dbReference type="NCBI Taxonomy" id="47885"/>
    <lineage>
        <taxon>Bacteria</taxon>
        <taxon>Pseudomonadati</taxon>
        <taxon>Pseudomonadota</taxon>
        <taxon>Gammaproteobacteria</taxon>
        <taxon>Pseudomonadales</taxon>
        <taxon>Pseudomonadaceae</taxon>
        <taxon>Pseudomonas</taxon>
    </lineage>
</organism>
<evidence type="ECO:0000313" key="6">
    <source>
        <dbReference type="EMBL" id="ALZ83734.1"/>
    </source>
</evidence>
<keyword evidence="4" id="KW-0804">Transcription</keyword>
<dbReference type="EMBL" id="CP013987">
    <property type="protein sequence ID" value="ALZ83734.1"/>
    <property type="molecule type" value="Genomic_DNA"/>
</dbReference>
<dbReference type="InterPro" id="IPR005119">
    <property type="entry name" value="LysR_subst-bd"/>
</dbReference>
<dbReference type="PROSITE" id="PS50931">
    <property type="entry name" value="HTH_LYSR"/>
    <property type="match status" value="1"/>
</dbReference>
<dbReference type="SUPFAM" id="SSF46785">
    <property type="entry name" value="Winged helix' DNA-binding domain"/>
    <property type="match status" value="1"/>
</dbReference>
<dbReference type="SUPFAM" id="SSF53850">
    <property type="entry name" value="Periplasmic binding protein-like II"/>
    <property type="match status" value="1"/>
</dbReference>
<evidence type="ECO:0000256" key="1">
    <source>
        <dbReference type="ARBA" id="ARBA00009437"/>
    </source>
</evidence>
<dbReference type="Gene3D" id="3.40.190.290">
    <property type="match status" value="1"/>
</dbReference>
<evidence type="ECO:0000259" key="5">
    <source>
        <dbReference type="PROSITE" id="PS50931"/>
    </source>
</evidence>
<dbReference type="Pfam" id="PF00126">
    <property type="entry name" value="HTH_1"/>
    <property type="match status" value="1"/>
</dbReference>
<comment type="similarity">
    <text evidence="1">Belongs to the LysR transcriptional regulatory family.</text>
</comment>
<sequence>MNLDDLAAFAAVAEARSFRGAAYVRGVAASSLSDAVRRLERELDVRLLHRTTRSVTPTDAGQRLLERLTPALREVRGALDAINAEGESPVGSLRLNVPTIVARVLLPPLIGPFLARHPGIRLEVVAEDRLIDVLAAGFDAGVRYDEHLEGDMISVRLGPATQRFAVAATPAYLEQHGVPVHPTDLVRHSCIGHRFASGLVAQWSFERGSEVLNVAPGSRLLASTLDLELQAALDGVGLIYSFADYLAEPLADGRLVEVLADWSSVFPGPRLYYADRRQLPAPLRAFVAFLRERHG</sequence>
<name>A0A0U4W1Q5_9PSED</name>